<keyword evidence="2" id="KW-1185">Reference proteome</keyword>
<dbReference type="Proteomes" id="UP001497600">
    <property type="component" value="Chromosome G"/>
</dbReference>
<name>A0ABP0EHG9_9ASCO</name>
<dbReference type="EMBL" id="OZ004259">
    <property type="protein sequence ID" value="CAK7917363.1"/>
    <property type="molecule type" value="Genomic_DNA"/>
</dbReference>
<accession>A0ABP0EHG9</accession>
<gene>
    <name evidence="1" type="ORF">CAAN4_G08130</name>
</gene>
<sequence length="74" mass="8173">MRPAVSLFLSETGVCVPVSTTLALNWVLTTSLVCDPIVSTTLYLKHLYISLVTLSSLLEKTPSHILRLLHSYQS</sequence>
<reference evidence="1 2" key="1">
    <citation type="submission" date="2024-01" db="EMBL/GenBank/DDBJ databases">
        <authorList>
            <consortium name="Genoscope - CEA"/>
            <person name="William W."/>
        </authorList>
    </citation>
    <scope>NUCLEOTIDE SEQUENCE [LARGE SCALE GENOMIC DNA]</scope>
    <source>
        <strain evidence="1 2">29B2s-10</strain>
    </source>
</reference>
<protein>
    <submittedName>
        <fullName evidence="1">Uncharacterized protein</fullName>
    </submittedName>
</protein>
<evidence type="ECO:0000313" key="2">
    <source>
        <dbReference type="Proteomes" id="UP001497600"/>
    </source>
</evidence>
<organism evidence="1 2">
    <name type="scientific">[Candida] anglica</name>
    <dbReference type="NCBI Taxonomy" id="148631"/>
    <lineage>
        <taxon>Eukaryota</taxon>
        <taxon>Fungi</taxon>
        <taxon>Dikarya</taxon>
        <taxon>Ascomycota</taxon>
        <taxon>Saccharomycotina</taxon>
        <taxon>Pichiomycetes</taxon>
        <taxon>Debaryomycetaceae</taxon>
        <taxon>Kurtzmaniella</taxon>
    </lineage>
</organism>
<proteinExistence type="predicted"/>
<evidence type="ECO:0000313" key="1">
    <source>
        <dbReference type="EMBL" id="CAK7917363.1"/>
    </source>
</evidence>